<dbReference type="AlphaFoldDB" id="A0AA85K8C6"/>
<reference evidence="2" key="2">
    <citation type="submission" date="2023-11" db="UniProtKB">
        <authorList>
            <consortium name="WormBaseParasite"/>
        </authorList>
    </citation>
    <scope>IDENTIFICATION</scope>
</reference>
<name>A0AA85K8C6_TRIRE</name>
<organism evidence="1 2">
    <name type="scientific">Trichobilharzia regenti</name>
    <name type="common">Nasal bird schistosome</name>
    <dbReference type="NCBI Taxonomy" id="157069"/>
    <lineage>
        <taxon>Eukaryota</taxon>
        <taxon>Metazoa</taxon>
        <taxon>Spiralia</taxon>
        <taxon>Lophotrochozoa</taxon>
        <taxon>Platyhelminthes</taxon>
        <taxon>Trematoda</taxon>
        <taxon>Digenea</taxon>
        <taxon>Strigeidida</taxon>
        <taxon>Schistosomatoidea</taxon>
        <taxon>Schistosomatidae</taxon>
        <taxon>Trichobilharzia</taxon>
    </lineage>
</organism>
<evidence type="ECO:0000313" key="1">
    <source>
        <dbReference type="Proteomes" id="UP000050795"/>
    </source>
</evidence>
<keyword evidence="1" id="KW-1185">Reference proteome</keyword>
<dbReference type="Proteomes" id="UP000050795">
    <property type="component" value="Unassembled WGS sequence"/>
</dbReference>
<reference evidence="1" key="1">
    <citation type="submission" date="2022-06" db="EMBL/GenBank/DDBJ databases">
        <authorList>
            <person name="Berger JAMES D."/>
            <person name="Berger JAMES D."/>
        </authorList>
    </citation>
    <scope>NUCLEOTIDE SEQUENCE [LARGE SCALE GENOMIC DNA]</scope>
</reference>
<evidence type="ECO:0000313" key="2">
    <source>
        <dbReference type="WBParaSite" id="TREG1_70510.1"/>
    </source>
</evidence>
<accession>A0AA85K8C6</accession>
<protein>
    <submittedName>
        <fullName evidence="2">Uncharacterized protein</fullName>
    </submittedName>
</protein>
<dbReference type="WBParaSite" id="TREG1_70510.1">
    <property type="protein sequence ID" value="TREG1_70510.1"/>
    <property type="gene ID" value="TREG1_70510"/>
</dbReference>
<sequence length="132" mass="15060">MLTPDLQVAWSRMMSQIDHSVHPNRFRPNITVDSVDVPAGRSSMYDFSEDGVDELTHITSMSFGNPSSPKHFQSTEASPYDTSLWLEGNFDKMCNLSVDTEWSPQIPPTRILHPSEPPIIFHNHHYHRLTAL</sequence>
<proteinExistence type="predicted"/>